<protein>
    <recommendedName>
        <fullName evidence="1">DUF7779 domain-containing protein</fullName>
    </recommendedName>
</protein>
<comment type="caution">
    <text evidence="2">The sequence shown here is derived from an EMBL/GenBank/DDBJ whole genome shotgun (WGS) entry which is preliminary data.</text>
</comment>
<reference evidence="2" key="1">
    <citation type="submission" date="2020-04" db="EMBL/GenBank/DDBJ databases">
        <authorList>
            <person name="Alioto T."/>
            <person name="Alioto T."/>
            <person name="Gomez Garrido J."/>
        </authorList>
    </citation>
    <scope>NUCLEOTIDE SEQUENCE</scope>
    <source>
        <strain evidence="2">A484AB</strain>
    </source>
</reference>
<feature type="domain" description="DUF7779" evidence="1">
    <location>
        <begin position="88"/>
        <end position="169"/>
    </location>
</feature>
<dbReference type="Proteomes" id="UP001152795">
    <property type="component" value="Unassembled WGS sequence"/>
</dbReference>
<dbReference type="OrthoDB" id="5970029at2759"/>
<organism evidence="2 3">
    <name type="scientific">Paramuricea clavata</name>
    <name type="common">Red gorgonian</name>
    <name type="synonym">Violescent sea-whip</name>
    <dbReference type="NCBI Taxonomy" id="317549"/>
    <lineage>
        <taxon>Eukaryota</taxon>
        <taxon>Metazoa</taxon>
        <taxon>Cnidaria</taxon>
        <taxon>Anthozoa</taxon>
        <taxon>Octocorallia</taxon>
        <taxon>Malacalcyonacea</taxon>
        <taxon>Plexauridae</taxon>
        <taxon>Paramuricea</taxon>
    </lineage>
</organism>
<evidence type="ECO:0000259" key="1">
    <source>
        <dbReference type="Pfam" id="PF25000"/>
    </source>
</evidence>
<keyword evidence="3" id="KW-1185">Reference proteome</keyword>
<proteinExistence type="predicted"/>
<evidence type="ECO:0000313" key="2">
    <source>
        <dbReference type="EMBL" id="CAB4030433.1"/>
    </source>
</evidence>
<sequence>MDEVAEKLVQQLGGLPLAREQTGAYIKSLPCTIPQYLELYDSQRLRLLNRQKASSVSVYDSPERLAVRTTWHLNFEHIKQTVDDGIAASRFLYASTFLNPNEIQNDIINIGEPPVEDEEFCECVKTTLGRQQVLKLLTDFSLFKETPSSNLSVHHLVQEVILENLNPEEELKSINDAIRMLHYAFRNCSSPDNLFSSKK</sequence>
<name>A0A6S7KQP2_PARCT</name>
<dbReference type="InterPro" id="IPR056681">
    <property type="entry name" value="DUF7779"/>
</dbReference>
<accession>A0A6S7KQP2</accession>
<gene>
    <name evidence="2" type="ORF">PACLA_8A039213</name>
</gene>
<evidence type="ECO:0000313" key="3">
    <source>
        <dbReference type="Proteomes" id="UP001152795"/>
    </source>
</evidence>
<dbReference type="Pfam" id="PF25000">
    <property type="entry name" value="DUF7779"/>
    <property type="match status" value="1"/>
</dbReference>
<dbReference type="AlphaFoldDB" id="A0A6S7KQP2"/>
<dbReference type="EMBL" id="CACRXK020016872">
    <property type="protein sequence ID" value="CAB4030433.1"/>
    <property type="molecule type" value="Genomic_DNA"/>
</dbReference>